<evidence type="ECO:0000313" key="1">
    <source>
        <dbReference type="EMBL" id="KQC31327.1"/>
    </source>
</evidence>
<dbReference type="InterPro" id="IPR053161">
    <property type="entry name" value="Ulvan_degrading_GH"/>
</dbReference>
<dbReference type="OrthoDB" id="9761519at2"/>
<dbReference type="STRING" id="346185.AAY42_16615"/>
<dbReference type="PANTHER" id="PTHR36848">
    <property type="entry name" value="DNA-BINDING PROTEIN (PUTATIVE SECRETED PROTEIN)-RELATED"/>
    <property type="match status" value="1"/>
</dbReference>
<dbReference type="Proteomes" id="UP000050827">
    <property type="component" value="Unassembled WGS sequence"/>
</dbReference>
<reference evidence="1 2" key="1">
    <citation type="submission" date="2015-04" db="EMBL/GenBank/DDBJ databases">
        <title>Complete genome of flavobacterium.</title>
        <authorList>
            <person name="Kwon Y.M."/>
            <person name="Kim S.-J."/>
        </authorList>
    </citation>
    <scope>NUCLEOTIDE SEQUENCE [LARGE SCALE GENOMIC DNA]</scope>
    <source>
        <strain evidence="1 2">DK169</strain>
    </source>
</reference>
<gene>
    <name evidence="1" type="ORF">AAY42_16615</name>
</gene>
<accession>A0A0Q1BKW8</accession>
<proteinExistence type="predicted"/>
<dbReference type="AlphaFoldDB" id="A0A0Q1BKW8"/>
<dbReference type="PANTHER" id="PTHR36848:SF2">
    <property type="entry name" value="SECRETED PROTEIN"/>
    <property type="match status" value="1"/>
</dbReference>
<evidence type="ECO:0000313" key="2">
    <source>
        <dbReference type="Proteomes" id="UP000050827"/>
    </source>
</evidence>
<organism evidence="1 2">
    <name type="scientific">Flagellimonas eckloniae</name>
    <dbReference type="NCBI Taxonomy" id="346185"/>
    <lineage>
        <taxon>Bacteria</taxon>
        <taxon>Pseudomonadati</taxon>
        <taxon>Bacteroidota</taxon>
        <taxon>Flavobacteriia</taxon>
        <taxon>Flavobacteriales</taxon>
        <taxon>Flavobacteriaceae</taxon>
        <taxon>Flagellimonas</taxon>
    </lineage>
</organism>
<keyword evidence="2" id="KW-1185">Reference proteome</keyword>
<sequence>MYQIFKKTSILIFFTIVLGVSFYSCKPKGRPLTNKFIQDFQNPPDDYKPMPFWHINGELTTEGIKKQMKDARELGGFSGISVLPLAPKKDGRPGTTPKFLSPQYLERFQDVLDTAEELDMQVILYDDNDFPSGMAGGKLGELFPQHTMKRLDKIEKLVKGPTDFNERVPDGKLLSVVAMNQKTLERIELTASVNKGFLSWKVPQGEWNIMYFPIVKDSHHKAFPVVDYLDTTAVREMIRLTYDVYKANFESYFGNAIKMTFFDDIGFWRHPRTWTGRFNEKFEELNGYDPKPWYPALWYNIGPKTESVRHAFFNTRAELLAEGFPKLVGEWTKKNGLKDTGHPPGNYDPTPIDMNGDIFKFFRHTAVPLTDAIKWYQFGQDGHKLISSAADYYDRPIVATEIYGAYKEKVFDSLMLYRSMMDLFSRGVNFAVPHGLWYNPEQVYIQPLVSPYSEKIAPALPTYSNFVGRSCMLLQGGRRVADVGVFYPFEELAGWFRFDDPENPRQGFFVSPETDYQEISGLLTNDIRQDFTFIHPEYFLEEKYSIQPGSIRLNNAENKQEYKALIISGCNVISYKTLEKIKDYYSQGGLVVATTQLPFKSSEMGEDEKVINLVREIFDVNSLALDTSKVRTNSNDNGGHAVFIPIPDKENISKAISQHLIPDVQFSPNPVLSTDFGKFSYIHKIKDGIDIFYFSNSSDETIRTEVTLKGTLYLNNANPHNGEILELKNITHFKIDGHEYTKCYLTLKPVSSTFWISK</sequence>
<protein>
    <submittedName>
        <fullName evidence="1">Uncharacterized protein</fullName>
    </submittedName>
</protein>
<dbReference type="PROSITE" id="PS51257">
    <property type="entry name" value="PROKAR_LIPOPROTEIN"/>
    <property type="match status" value="1"/>
</dbReference>
<name>A0A0Q1BKW8_9FLAO</name>
<dbReference type="EMBL" id="LCTZ01000002">
    <property type="protein sequence ID" value="KQC31327.1"/>
    <property type="molecule type" value="Genomic_DNA"/>
</dbReference>
<dbReference type="Pfam" id="PF17132">
    <property type="entry name" value="Glyco_hydro_106"/>
    <property type="match status" value="1"/>
</dbReference>
<comment type="caution">
    <text evidence="1">The sequence shown here is derived from an EMBL/GenBank/DDBJ whole genome shotgun (WGS) entry which is preliminary data.</text>
</comment>
<dbReference type="RefSeq" id="WP_055397238.1">
    <property type="nucleotide sequence ID" value="NZ_LCTZ01000002.1"/>
</dbReference>